<protein>
    <submittedName>
        <fullName evidence="2">Mobile element protein</fullName>
    </submittedName>
</protein>
<reference evidence="3" key="1">
    <citation type="submission" date="2017-04" db="EMBL/GenBank/DDBJ databases">
        <title>Genome evolution of the luminous symbionts of deep sea anglerfish.</title>
        <authorList>
            <person name="Hendry T.A."/>
        </authorList>
    </citation>
    <scope>NUCLEOTIDE SEQUENCE [LARGE SCALE GENOMIC DNA]</scope>
</reference>
<dbReference type="AlphaFoldDB" id="A0A291B993"/>
<organism evidence="2 3">
    <name type="scientific">Candidatus Enterovibrio altilux</name>
    <dbReference type="NCBI Taxonomy" id="1927128"/>
    <lineage>
        <taxon>Bacteria</taxon>
        <taxon>Pseudomonadati</taxon>
        <taxon>Pseudomonadota</taxon>
        <taxon>Gammaproteobacteria</taxon>
        <taxon>Vibrionales</taxon>
        <taxon>Vibrionaceae</taxon>
        <taxon>Enterovibrio</taxon>
    </lineage>
</organism>
<dbReference type="Proteomes" id="UP000218160">
    <property type="component" value="Chromosome 1"/>
</dbReference>
<evidence type="ECO:0000313" key="2">
    <source>
        <dbReference type="EMBL" id="ATF09575.1"/>
    </source>
</evidence>
<dbReference type="InterPro" id="IPR025668">
    <property type="entry name" value="Tnp_DDE_dom"/>
</dbReference>
<sequence>MQLPLAYPCYSYINKRTRMINLMCTIKNQGTIQHLAIDSTVLKVYR</sequence>
<dbReference type="EMBL" id="CP020660">
    <property type="protein sequence ID" value="ATF09575.1"/>
    <property type="molecule type" value="Genomic_DNA"/>
</dbReference>
<feature type="domain" description="Transposase DDE" evidence="1">
    <location>
        <begin position="2"/>
        <end position="45"/>
    </location>
</feature>
<dbReference type="KEGG" id="elux:BTN50_1077"/>
<gene>
    <name evidence="2" type="ORF">BTN50_1077</name>
</gene>
<name>A0A291B993_9GAMM</name>
<keyword evidence="3" id="KW-1185">Reference proteome</keyword>
<dbReference type="Pfam" id="PF13737">
    <property type="entry name" value="DDE_Tnp_1_5"/>
    <property type="match status" value="1"/>
</dbReference>
<proteinExistence type="predicted"/>
<evidence type="ECO:0000259" key="1">
    <source>
        <dbReference type="Pfam" id="PF13737"/>
    </source>
</evidence>
<evidence type="ECO:0000313" key="3">
    <source>
        <dbReference type="Proteomes" id="UP000218160"/>
    </source>
</evidence>
<accession>A0A291B993</accession>